<dbReference type="AlphaFoldDB" id="A0A6M3JG85"/>
<organism evidence="1">
    <name type="scientific">viral metagenome</name>
    <dbReference type="NCBI Taxonomy" id="1070528"/>
    <lineage>
        <taxon>unclassified sequences</taxon>
        <taxon>metagenomes</taxon>
        <taxon>organismal metagenomes</taxon>
    </lineage>
</organism>
<protein>
    <submittedName>
        <fullName evidence="1">Uncharacterized protein</fullName>
    </submittedName>
</protein>
<dbReference type="EMBL" id="MT141583">
    <property type="protein sequence ID" value="QJA68072.1"/>
    <property type="molecule type" value="Genomic_DNA"/>
</dbReference>
<accession>A0A6M3JG85</accession>
<gene>
    <name evidence="1" type="ORF">MM415A09046_0007</name>
    <name evidence="2" type="ORF">MM415B08011_0007</name>
</gene>
<dbReference type="EMBL" id="MT143412">
    <property type="protein sequence ID" value="QJA96563.1"/>
    <property type="molecule type" value="Genomic_DNA"/>
</dbReference>
<evidence type="ECO:0000313" key="1">
    <source>
        <dbReference type="EMBL" id="QJA68072.1"/>
    </source>
</evidence>
<evidence type="ECO:0000313" key="2">
    <source>
        <dbReference type="EMBL" id="QJA96563.1"/>
    </source>
</evidence>
<proteinExistence type="predicted"/>
<reference evidence="1" key="1">
    <citation type="submission" date="2020-03" db="EMBL/GenBank/DDBJ databases">
        <title>The deep terrestrial virosphere.</title>
        <authorList>
            <person name="Holmfeldt K."/>
            <person name="Nilsson E."/>
            <person name="Simone D."/>
            <person name="Lopez-Fernandez M."/>
            <person name="Wu X."/>
            <person name="de Brujin I."/>
            <person name="Lundin D."/>
            <person name="Andersson A."/>
            <person name="Bertilsson S."/>
            <person name="Dopson M."/>
        </authorList>
    </citation>
    <scope>NUCLEOTIDE SEQUENCE</scope>
    <source>
        <strain evidence="1">MM415A09046</strain>
        <strain evidence="2">MM415B08011</strain>
    </source>
</reference>
<sequence>MIKVIELNKIDELLEDFKEMGNKGETFSRFIEISKCVYDDKPSVFDWNFVEEKNLIEVEED</sequence>
<name>A0A6M3JG85_9ZZZZ</name>